<dbReference type="InterPro" id="IPR025110">
    <property type="entry name" value="AMP-bd_C"/>
</dbReference>
<keyword evidence="4" id="KW-0443">Lipid metabolism</keyword>
<evidence type="ECO:0000256" key="2">
    <source>
        <dbReference type="ARBA" id="ARBA00022598"/>
    </source>
</evidence>
<evidence type="ECO:0000256" key="1">
    <source>
        <dbReference type="ARBA" id="ARBA00006432"/>
    </source>
</evidence>
<dbReference type="GO" id="GO:0016874">
    <property type="term" value="F:ligase activity"/>
    <property type="evidence" value="ECO:0007669"/>
    <property type="project" value="UniProtKB-KW"/>
</dbReference>
<keyword evidence="3" id="KW-0276">Fatty acid metabolism</keyword>
<evidence type="ECO:0000259" key="5">
    <source>
        <dbReference type="Pfam" id="PF00501"/>
    </source>
</evidence>
<evidence type="ECO:0000259" key="6">
    <source>
        <dbReference type="Pfam" id="PF13193"/>
    </source>
</evidence>
<gene>
    <name evidence="7" type="ORF">J2S62_000542</name>
</gene>
<dbReference type="Gene3D" id="3.40.50.12780">
    <property type="entry name" value="N-terminal domain of ligase-like"/>
    <property type="match status" value="1"/>
</dbReference>
<dbReference type="EC" id="6.2.1.-" evidence="7"/>
<comment type="similarity">
    <text evidence="1">Belongs to the ATP-dependent AMP-binding enzyme family.</text>
</comment>
<evidence type="ECO:0000256" key="4">
    <source>
        <dbReference type="ARBA" id="ARBA00023098"/>
    </source>
</evidence>
<evidence type="ECO:0000313" key="8">
    <source>
        <dbReference type="Proteomes" id="UP001183794"/>
    </source>
</evidence>
<dbReference type="Proteomes" id="UP001183794">
    <property type="component" value="Unassembled WGS sequence"/>
</dbReference>
<dbReference type="InterPro" id="IPR042099">
    <property type="entry name" value="ANL_N_sf"/>
</dbReference>
<name>A0ABU2AY52_9MICC</name>
<comment type="caution">
    <text evidence="7">The sequence shown here is derived from an EMBL/GenBank/DDBJ whole genome shotgun (WGS) entry which is preliminary data.</text>
</comment>
<dbReference type="EMBL" id="JAVDYJ010000001">
    <property type="protein sequence ID" value="MDR7346285.1"/>
    <property type="molecule type" value="Genomic_DNA"/>
</dbReference>
<reference evidence="7 8" key="1">
    <citation type="submission" date="2023-07" db="EMBL/GenBank/DDBJ databases">
        <title>Sequencing the genomes of 1000 actinobacteria strains.</title>
        <authorList>
            <person name="Klenk H.-P."/>
        </authorList>
    </citation>
    <scope>NUCLEOTIDE SEQUENCE [LARGE SCALE GENOMIC DNA]</scope>
    <source>
        <strain evidence="7 8">DSM 22966</strain>
    </source>
</reference>
<sequence length="537" mass="57952">MTRSSPTATPTSAASYENLTPLAFLGRTAGTFPDREAVVYGNRRSTYAQFEDEVQKLARTLARSVQPGQVVSFVAPNIPEMLVAHYAVPLIGAILNPLNPRLAGREFSYIFEHSETQIVFVDSEVASVVADAAAGLENPPAVIELVDDQFGPSPTGHLPTYSDFLAAAPEQTADNTYTYNVADELSAITLNYTSGTTGPPKGVLYTHRGAYLSAQANAQHYQLDGDSKYLWTLPMFHCNGWTMTWGTTATASTHVCLRAVRQDAIWDAFEHENISHLCGAPIVAASIIDSERARPLDRPVRLVTAASAPPPSVIEGLEGLGITPVHVYGLTETYGPATINEPQDHWSELTSTQRARLLARQGVPMLQNAQVAIVDPTGKQLPADGESQGEVVIRGNGVMAGYHNNPEATAEAFAGGWFHTGDIGVQHPDGYIQLMDRLKDIIISGGENISSIEIEGVLHAHPAVSDAAVIGVADERWGERPVAYVVVNEEVSTDELREHCRASLAGFKVPDAFHLISELPRSSTGKIRKTELRDIAD</sequence>
<feature type="domain" description="AMP-dependent synthetase/ligase" evidence="5">
    <location>
        <begin position="27"/>
        <end position="403"/>
    </location>
</feature>
<keyword evidence="2 7" id="KW-0436">Ligase</keyword>
<feature type="domain" description="AMP-binding enzyme C-terminal" evidence="6">
    <location>
        <begin position="453"/>
        <end position="526"/>
    </location>
</feature>
<dbReference type="RefSeq" id="WP_310171093.1">
    <property type="nucleotide sequence ID" value="NZ_BAABHE010000002.1"/>
</dbReference>
<protein>
    <submittedName>
        <fullName evidence="7">Fatty-acyl-CoA synthase</fullName>
        <ecNumber evidence="7">6.2.1.-</ecNumber>
    </submittedName>
</protein>
<dbReference type="Pfam" id="PF00501">
    <property type="entry name" value="AMP-binding"/>
    <property type="match status" value="1"/>
</dbReference>
<dbReference type="Pfam" id="PF13193">
    <property type="entry name" value="AMP-binding_C"/>
    <property type="match status" value="1"/>
</dbReference>
<dbReference type="InterPro" id="IPR045851">
    <property type="entry name" value="AMP-bd_C_sf"/>
</dbReference>
<dbReference type="SUPFAM" id="SSF56801">
    <property type="entry name" value="Acetyl-CoA synthetase-like"/>
    <property type="match status" value="1"/>
</dbReference>
<dbReference type="PANTHER" id="PTHR43859:SF4">
    <property type="entry name" value="BUTANOATE--COA LIGASE AAE1-RELATED"/>
    <property type="match status" value="1"/>
</dbReference>
<dbReference type="InterPro" id="IPR000873">
    <property type="entry name" value="AMP-dep_synth/lig_dom"/>
</dbReference>
<dbReference type="PANTHER" id="PTHR43859">
    <property type="entry name" value="ACYL-ACTIVATING ENZYME"/>
    <property type="match status" value="1"/>
</dbReference>
<evidence type="ECO:0000256" key="3">
    <source>
        <dbReference type="ARBA" id="ARBA00022832"/>
    </source>
</evidence>
<proteinExistence type="inferred from homology"/>
<dbReference type="Gene3D" id="3.30.300.30">
    <property type="match status" value="1"/>
</dbReference>
<keyword evidence="8" id="KW-1185">Reference proteome</keyword>
<evidence type="ECO:0000313" key="7">
    <source>
        <dbReference type="EMBL" id="MDR7346285.1"/>
    </source>
</evidence>
<accession>A0ABU2AY52</accession>
<organism evidence="7 8">
    <name type="scientific">Enteractinococcus fodinae</name>
    <dbReference type="NCBI Taxonomy" id="684663"/>
    <lineage>
        <taxon>Bacteria</taxon>
        <taxon>Bacillati</taxon>
        <taxon>Actinomycetota</taxon>
        <taxon>Actinomycetes</taxon>
        <taxon>Micrococcales</taxon>
        <taxon>Micrococcaceae</taxon>
    </lineage>
</organism>